<feature type="transmembrane region" description="Helical" evidence="6">
    <location>
        <begin position="96"/>
        <end position="114"/>
    </location>
</feature>
<feature type="transmembrane region" description="Helical" evidence="6">
    <location>
        <begin position="349"/>
        <end position="375"/>
    </location>
</feature>
<organism evidence="7 8">
    <name type="scientific">SAR92 clade bacterium H455</name>
    <dbReference type="NCBI Taxonomy" id="2974818"/>
    <lineage>
        <taxon>Bacteria</taxon>
        <taxon>Pseudomonadati</taxon>
        <taxon>Pseudomonadota</taxon>
        <taxon>Gammaproteobacteria</taxon>
        <taxon>Cellvibrionales</taxon>
        <taxon>Porticoccaceae</taxon>
        <taxon>SAR92 clade</taxon>
    </lineage>
</organism>
<evidence type="ECO:0000313" key="8">
    <source>
        <dbReference type="Proteomes" id="UP001059934"/>
    </source>
</evidence>
<feature type="transmembrane region" description="Helical" evidence="6">
    <location>
        <begin position="381"/>
        <end position="400"/>
    </location>
</feature>
<dbReference type="EMBL" id="CP103416">
    <property type="protein sequence ID" value="UVW35440.1"/>
    <property type="molecule type" value="Genomic_DNA"/>
</dbReference>
<keyword evidence="3 6" id="KW-0812">Transmembrane</keyword>
<evidence type="ECO:0000256" key="5">
    <source>
        <dbReference type="ARBA" id="ARBA00023136"/>
    </source>
</evidence>
<sequence>MTSQAAEGTQLSERGTYQNIGLVMGPAVFALMMVTAGLQDTMADQAWRTAAVGLWMAIWWATEAIPVPATAFLPIVTFDLLGIASVKQAAQHYSNPIIYLFLGAFVLAIAVERWNLHRRIALAILSRTGTDGRRLIGGFMLVAASLSMWMTNTSTTMMLMPIALSVVGVVLAHVDGLTEKTKNNFQTAMLLGLAFAATIGGLATLVGTPTNALLAAFVEESYGIEISFLRWMMVGVPITMLMLPLAWLILTRWVYAVDIPASKVAQDHLLDLKHNMGSITLPEKRVALIFGLVILGWIMRRPIVSYLPIEGLSDTGIAMAGALALFLMPSGDKEQPQLMIWADLNRLPWGVLILFGGGLSLASAIADSGLAQWLGQSLSPLSNYGVMMLVIAATALVIFLTELTSNVATTATFLPVIGAIAVQSGIPPMVLCVPITLAASCAFMLPVATPPNAIVYASGMLTIPQMARAGFYLNICGMFLLTLVAMFWAPVIFS</sequence>
<feature type="transmembrane region" description="Helical" evidence="6">
    <location>
        <begin position="471"/>
        <end position="493"/>
    </location>
</feature>
<gene>
    <name evidence="7" type="ORF">NYF23_02235</name>
</gene>
<proteinExistence type="predicted"/>
<accession>A0ABY5TNM4</accession>
<feature type="transmembrane region" description="Helical" evidence="6">
    <location>
        <begin position="50"/>
        <end position="76"/>
    </location>
</feature>
<dbReference type="PROSITE" id="PS01271">
    <property type="entry name" value="NA_SULFATE"/>
    <property type="match status" value="1"/>
</dbReference>
<keyword evidence="4 6" id="KW-1133">Transmembrane helix</keyword>
<reference evidence="7" key="1">
    <citation type="submission" date="2022-08" db="EMBL/GenBank/DDBJ databases">
        <title>Catabolic pathway analysis in culturable SAR92 clade bacteria reveals their overlooked roles in DMSP degradation in coastal seas.</title>
        <authorList>
            <person name="He X."/>
            <person name="Zhang X."/>
            <person name="Zhang Y."/>
        </authorList>
    </citation>
    <scope>NUCLEOTIDE SEQUENCE</scope>
    <source>
        <strain evidence="7">H455</strain>
    </source>
</reference>
<dbReference type="PANTHER" id="PTHR10283">
    <property type="entry name" value="SOLUTE CARRIER FAMILY 13 MEMBER"/>
    <property type="match status" value="1"/>
</dbReference>
<evidence type="ECO:0000256" key="6">
    <source>
        <dbReference type="SAM" id="Phobius"/>
    </source>
</evidence>
<evidence type="ECO:0000256" key="4">
    <source>
        <dbReference type="ARBA" id="ARBA00022989"/>
    </source>
</evidence>
<feature type="transmembrane region" description="Helical" evidence="6">
    <location>
        <begin position="228"/>
        <end position="250"/>
    </location>
</feature>
<feature type="transmembrane region" description="Helical" evidence="6">
    <location>
        <begin position="286"/>
        <end position="303"/>
    </location>
</feature>
<dbReference type="Proteomes" id="UP001059934">
    <property type="component" value="Chromosome"/>
</dbReference>
<dbReference type="PANTHER" id="PTHR10283:SF82">
    <property type="entry name" value="SOLUTE CARRIER FAMILY 13 MEMBER 2"/>
    <property type="match status" value="1"/>
</dbReference>
<protein>
    <submittedName>
        <fullName evidence="7">DASS family sodium-coupled anion symporter</fullName>
    </submittedName>
</protein>
<evidence type="ECO:0000313" key="7">
    <source>
        <dbReference type="EMBL" id="UVW35440.1"/>
    </source>
</evidence>
<feature type="transmembrane region" description="Helical" evidence="6">
    <location>
        <begin position="309"/>
        <end position="328"/>
    </location>
</feature>
<feature type="transmembrane region" description="Helical" evidence="6">
    <location>
        <begin position="157"/>
        <end position="176"/>
    </location>
</feature>
<feature type="transmembrane region" description="Helical" evidence="6">
    <location>
        <begin position="437"/>
        <end position="459"/>
    </location>
</feature>
<feature type="transmembrane region" description="Helical" evidence="6">
    <location>
        <begin position="412"/>
        <end position="431"/>
    </location>
</feature>
<keyword evidence="8" id="KW-1185">Reference proteome</keyword>
<keyword evidence="2" id="KW-0813">Transport</keyword>
<dbReference type="CDD" id="cd01115">
    <property type="entry name" value="SLC13_permease"/>
    <property type="match status" value="1"/>
</dbReference>
<dbReference type="InterPro" id="IPR001898">
    <property type="entry name" value="SLC13A/DASS"/>
</dbReference>
<comment type="subcellular location">
    <subcellularLocation>
        <location evidence="1">Membrane</location>
        <topology evidence="1">Multi-pass membrane protein</topology>
    </subcellularLocation>
</comment>
<name>A0ABY5TNM4_9GAMM</name>
<feature type="transmembrane region" description="Helical" evidence="6">
    <location>
        <begin position="20"/>
        <end position="38"/>
    </location>
</feature>
<evidence type="ECO:0000256" key="3">
    <source>
        <dbReference type="ARBA" id="ARBA00022692"/>
    </source>
</evidence>
<feature type="transmembrane region" description="Helical" evidence="6">
    <location>
        <begin position="135"/>
        <end position="151"/>
    </location>
</feature>
<evidence type="ECO:0000256" key="2">
    <source>
        <dbReference type="ARBA" id="ARBA00022448"/>
    </source>
</evidence>
<dbReference type="Pfam" id="PF00939">
    <property type="entry name" value="Na_sulph_symp"/>
    <property type="match status" value="1"/>
</dbReference>
<dbReference type="InterPro" id="IPR031312">
    <property type="entry name" value="Na/sul_symport_CS"/>
</dbReference>
<keyword evidence="5 6" id="KW-0472">Membrane</keyword>
<dbReference type="NCBIfam" id="TIGR00785">
    <property type="entry name" value="dass"/>
    <property type="match status" value="1"/>
</dbReference>
<evidence type="ECO:0000256" key="1">
    <source>
        <dbReference type="ARBA" id="ARBA00004141"/>
    </source>
</evidence>
<feature type="transmembrane region" description="Helical" evidence="6">
    <location>
        <begin position="188"/>
        <end position="208"/>
    </location>
</feature>